<feature type="transmembrane region" description="Helical" evidence="1">
    <location>
        <begin position="97"/>
        <end position="115"/>
    </location>
</feature>
<proteinExistence type="predicted"/>
<sequence length="127" mass="12878">MRTLRINRELSPLLAGAAAAVPTAGAVLALTGSNSPLRGPCTLLFLLLAPAAGLAAALRGLDPFARALCALAGAVAVDMLVAQVMLAAHHWSVRGGVAAVAALSLLLLLLALLRVRNSGTRAQERGK</sequence>
<dbReference type="Proteomes" id="UP000034838">
    <property type="component" value="Unassembled WGS sequence"/>
</dbReference>
<feature type="transmembrane region" description="Helical" evidence="1">
    <location>
        <begin position="68"/>
        <end position="91"/>
    </location>
</feature>
<keyword evidence="1" id="KW-0472">Membrane</keyword>
<keyword evidence="3" id="KW-1185">Reference proteome</keyword>
<evidence type="ECO:0000313" key="2">
    <source>
        <dbReference type="EMBL" id="OIK25364.1"/>
    </source>
</evidence>
<protein>
    <submittedName>
        <fullName evidence="2">Uncharacterized protein</fullName>
    </submittedName>
</protein>
<reference evidence="2" key="1">
    <citation type="submission" date="2016-10" db="EMBL/GenBank/DDBJ databases">
        <title>Genome sequence of Streptomyces malaysiense MUSC 136.</title>
        <authorList>
            <person name="Lee L.-H."/>
            <person name="Ser H.-L."/>
        </authorList>
    </citation>
    <scope>NUCLEOTIDE SEQUENCE [LARGE SCALE GENOMIC DNA]</scope>
    <source>
        <strain evidence="2">MUSC 136</strain>
    </source>
</reference>
<dbReference type="EMBL" id="LBDA02000053">
    <property type="protein sequence ID" value="OIK25364.1"/>
    <property type="molecule type" value="Genomic_DNA"/>
</dbReference>
<feature type="transmembrane region" description="Helical" evidence="1">
    <location>
        <begin position="42"/>
        <end position="61"/>
    </location>
</feature>
<organism evidence="2 3">
    <name type="scientific">Streptomyces malaysiense</name>
    <dbReference type="NCBI Taxonomy" id="1428626"/>
    <lineage>
        <taxon>Bacteria</taxon>
        <taxon>Bacillati</taxon>
        <taxon>Actinomycetota</taxon>
        <taxon>Actinomycetes</taxon>
        <taxon>Kitasatosporales</taxon>
        <taxon>Streptomycetaceae</taxon>
        <taxon>Streptomyces</taxon>
    </lineage>
</organism>
<keyword evidence="1" id="KW-1133">Transmembrane helix</keyword>
<dbReference type="RefSeq" id="WP_046424106.1">
    <property type="nucleotide sequence ID" value="NZ_LBDA02000053.1"/>
</dbReference>
<gene>
    <name evidence="2" type="ORF">VT52_022295</name>
</gene>
<keyword evidence="1" id="KW-0812">Transmembrane</keyword>
<comment type="caution">
    <text evidence="2">The sequence shown here is derived from an EMBL/GenBank/DDBJ whole genome shotgun (WGS) entry which is preliminary data.</text>
</comment>
<name>A0A1J4PYI8_9ACTN</name>
<evidence type="ECO:0000313" key="3">
    <source>
        <dbReference type="Proteomes" id="UP000034838"/>
    </source>
</evidence>
<evidence type="ECO:0000256" key="1">
    <source>
        <dbReference type="SAM" id="Phobius"/>
    </source>
</evidence>
<dbReference type="AlphaFoldDB" id="A0A1J4PYI8"/>
<accession>A0A1J4PYI8</accession>